<dbReference type="RefSeq" id="WP_377403194.1">
    <property type="nucleotide sequence ID" value="NZ_JBHTFQ010000005.1"/>
</dbReference>
<dbReference type="Pfam" id="PF13328">
    <property type="entry name" value="HD_4"/>
    <property type="match status" value="1"/>
</dbReference>
<proteinExistence type="predicted"/>
<evidence type="ECO:0000313" key="2">
    <source>
        <dbReference type="EMBL" id="MFC7704649.1"/>
    </source>
</evidence>
<dbReference type="Proteomes" id="UP001596516">
    <property type="component" value="Unassembled WGS sequence"/>
</dbReference>
<name>A0ABW2UIX3_9RHOB</name>
<dbReference type="EMBL" id="JBHTFQ010000005">
    <property type="protein sequence ID" value="MFC7704649.1"/>
    <property type="molecule type" value="Genomic_DNA"/>
</dbReference>
<organism evidence="2 3">
    <name type="scientific">Plastorhodobacter daqingensis</name>
    <dbReference type="NCBI Taxonomy" id="1387281"/>
    <lineage>
        <taxon>Bacteria</taxon>
        <taxon>Pseudomonadati</taxon>
        <taxon>Pseudomonadota</taxon>
        <taxon>Alphaproteobacteria</taxon>
        <taxon>Rhodobacterales</taxon>
        <taxon>Paracoccaceae</taxon>
        <taxon>Plastorhodobacter</taxon>
    </lineage>
</organism>
<protein>
    <submittedName>
        <fullName evidence="2">HD domain-containing protein</fullName>
    </submittedName>
</protein>
<accession>A0ABW2UIX3</accession>
<sequence>MFIRQNQAERAARIAAKAHAHQRDKLGNPFLTHCQRVARTVAGRGAEAQAVALLHDVIEKAPEWDARALVQAGISRRIVAAVAAMTRRPGESDADLVARAAANPLARPVKRADLRDNLAQMQALGQSGARYAQGLRELDRIAPKTGLRSPTGGTDAAATGSPLMKPKGHHTQVTLPGKAFRMVFRLFRGKLPLLALFGLGYMASRHLQQAAQNPVFSGQDGGQDATTHAKEVRPAGTANMKNPPKKWDKVDEAADESFPASDPPANY</sequence>
<keyword evidence="3" id="KW-1185">Reference proteome</keyword>
<feature type="region of interest" description="Disordered" evidence="1">
    <location>
        <begin position="144"/>
        <end position="170"/>
    </location>
</feature>
<comment type="caution">
    <text evidence="2">The sequence shown here is derived from an EMBL/GenBank/DDBJ whole genome shotgun (WGS) entry which is preliminary data.</text>
</comment>
<reference evidence="3" key="1">
    <citation type="journal article" date="2019" name="Int. J. Syst. Evol. Microbiol.">
        <title>The Global Catalogue of Microorganisms (GCM) 10K type strain sequencing project: providing services to taxonomists for standard genome sequencing and annotation.</title>
        <authorList>
            <consortium name="The Broad Institute Genomics Platform"/>
            <consortium name="The Broad Institute Genome Sequencing Center for Infectious Disease"/>
            <person name="Wu L."/>
            <person name="Ma J."/>
        </authorList>
    </citation>
    <scope>NUCLEOTIDE SEQUENCE [LARGE SCALE GENOMIC DNA]</scope>
    <source>
        <strain evidence="3">CGMCC 1.12750</strain>
    </source>
</reference>
<gene>
    <name evidence="2" type="ORF">ACFQXB_10635</name>
</gene>
<evidence type="ECO:0000256" key="1">
    <source>
        <dbReference type="SAM" id="MobiDB-lite"/>
    </source>
</evidence>
<dbReference type="Gene3D" id="1.10.3210.10">
    <property type="entry name" value="Hypothetical protein af1432"/>
    <property type="match status" value="1"/>
</dbReference>
<evidence type="ECO:0000313" key="3">
    <source>
        <dbReference type="Proteomes" id="UP001596516"/>
    </source>
</evidence>
<feature type="region of interest" description="Disordered" evidence="1">
    <location>
        <begin position="214"/>
        <end position="267"/>
    </location>
</feature>
<dbReference type="SUPFAM" id="SSF109604">
    <property type="entry name" value="HD-domain/PDEase-like"/>
    <property type="match status" value="1"/>
</dbReference>